<feature type="transmembrane region" description="Helical" evidence="5">
    <location>
        <begin position="355"/>
        <end position="374"/>
    </location>
</feature>
<dbReference type="HOGENOM" id="CLU_028659_0_0_5"/>
<feature type="transmembrane region" description="Helical" evidence="5">
    <location>
        <begin position="405"/>
        <end position="428"/>
    </location>
</feature>
<feature type="transmembrane region" description="Helical" evidence="5">
    <location>
        <begin position="185"/>
        <end position="204"/>
    </location>
</feature>
<evidence type="ECO:0000256" key="4">
    <source>
        <dbReference type="ARBA" id="ARBA00023136"/>
    </source>
</evidence>
<keyword evidence="2 5" id="KW-0812">Transmembrane</keyword>
<feature type="transmembrane region" description="Helical" evidence="5">
    <location>
        <begin position="78"/>
        <end position="96"/>
    </location>
</feature>
<feature type="domain" description="O-antigen ligase-related" evidence="6">
    <location>
        <begin position="220"/>
        <end position="364"/>
    </location>
</feature>
<dbReference type="GO" id="GO:0016020">
    <property type="term" value="C:membrane"/>
    <property type="evidence" value="ECO:0007669"/>
    <property type="project" value="UniProtKB-SubCell"/>
</dbReference>
<dbReference type="EMBL" id="CP009572">
    <property type="protein sequence ID" value="AIT08403.1"/>
    <property type="molecule type" value="Genomic_DNA"/>
</dbReference>
<comment type="subcellular location">
    <subcellularLocation>
        <location evidence="1">Membrane</location>
        <topology evidence="1">Multi-pass membrane protein</topology>
    </subcellularLocation>
</comment>
<geneLocation type="plasmid" evidence="7 8">
    <name>STP1</name>
</geneLocation>
<evidence type="ECO:0000256" key="2">
    <source>
        <dbReference type="ARBA" id="ARBA00022692"/>
    </source>
</evidence>
<evidence type="ECO:0000256" key="5">
    <source>
        <dbReference type="SAM" id="Phobius"/>
    </source>
</evidence>
<feature type="transmembrane region" description="Helical" evidence="5">
    <location>
        <begin position="21"/>
        <end position="39"/>
    </location>
</feature>
<dbReference type="AlphaFoldDB" id="A0A097ELF7"/>
<evidence type="ECO:0000256" key="3">
    <source>
        <dbReference type="ARBA" id="ARBA00022989"/>
    </source>
</evidence>
<feature type="transmembrane region" description="Helical" evidence="5">
    <location>
        <begin position="116"/>
        <end position="137"/>
    </location>
</feature>
<keyword evidence="3 5" id="KW-1133">Transmembrane helix</keyword>
<evidence type="ECO:0000259" key="6">
    <source>
        <dbReference type="Pfam" id="PF04932"/>
    </source>
</evidence>
<evidence type="ECO:0000313" key="8">
    <source>
        <dbReference type="Proteomes" id="UP000033200"/>
    </source>
</evidence>
<feature type="transmembrane region" description="Helical" evidence="5">
    <location>
        <begin position="144"/>
        <end position="165"/>
    </location>
</feature>
<dbReference type="Pfam" id="PF04932">
    <property type="entry name" value="Wzy_C"/>
    <property type="match status" value="1"/>
</dbReference>
<gene>
    <name evidence="7" type="ORF">MC45_17925</name>
</gene>
<evidence type="ECO:0000313" key="7">
    <source>
        <dbReference type="EMBL" id="AIT08403.1"/>
    </source>
</evidence>
<organism evidence="7 8">
    <name type="scientific">Sphingomonas taxi</name>
    <dbReference type="NCBI Taxonomy" id="1549858"/>
    <lineage>
        <taxon>Bacteria</taxon>
        <taxon>Pseudomonadati</taxon>
        <taxon>Pseudomonadota</taxon>
        <taxon>Alphaproteobacteria</taxon>
        <taxon>Sphingomonadales</taxon>
        <taxon>Sphingomonadaceae</taxon>
        <taxon>Sphingomonas</taxon>
    </lineage>
</organism>
<evidence type="ECO:0000256" key="1">
    <source>
        <dbReference type="ARBA" id="ARBA00004141"/>
    </source>
</evidence>
<dbReference type="RefSeq" id="WP_041394078.1">
    <property type="nucleotide sequence ID" value="NZ_CP009572.1"/>
</dbReference>
<dbReference type="PANTHER" id="PTHR37422:SF13">
    <property type="entry name" value="LIPOPOLYSACCHARIDE BIOSYNTHESIS PROTEIN PA4999-RELATED"/>
    <property type="match status" value="1"/>
</dbReference>
<accession>A0A097ELF7</accession>
<reference evidence="7 8" key="1">
    <citation type="submission" date="2014-09" db="EMBL/GenBank/DDBJ databases">
        <title>Using Illumina technology Improving SMRT sequencing Genome Assembly by RASTools.</title>
        <authorList>
            <person name="Zhou Y."/>
            <person name="Ma T."/>
            <person name="Liu T."/>
        </authorList>
    </citation>
    <scope>NUCLEOTIDE SEQUENCE [LARGE SCALE GENOMIC DNA]</scope>
    <source>
        <strain evidence="7 8">ATCC 55669</strain>
        <plasmid evidence="8">Plasmid STP1</plasmid>
    </source>
</reference>
<dbReference type="Proteomes" id="UP000033200">
    <property type="component" value="Plasmid STP1"/>
</dbReference>
<keyword evidence="8" id="KW-1185">Reference proteome</keyword>
<sequence>MSVLPDRERASPAPPTSAPRPLGWAAPALAGLVVVQILAGGANQGLASAIAAFADALLAIAVIALSPAASRFWRLARLPLALLAVALAWAALPGLLPQGLGSALGVPANPAADLFGLALAKALATTLLTLVAALLAYRAGSARGVIRVLTLIGLVYLAWAAVDAIDWLYDSARASRYSGTIGNPNAAGITFAALALLAGGLALAPDEEAMQLRLAALAGSAVALVLCALTGSRSAVLLAMLGGALLLVRRWRRWQDGRPPLRLLGPAALALIVLLVLVAVFTPVADRSAYLPEDAGSRWAVIDHYTGVANQSPLWGHGLGSFYEVNQRTLTAEVAPLYWNFGAAHNAPVQLAIEAGWPGLALLLIALAAIAFQIARARRDWWSVAPLCALLAIAGSAMVDIALNVPAVAAVFAVLLGSVWGAALASGATRRPVAARRPVTARKRPRRAKASTT</sequence>
<protein>
    <recommendedName>
        <fullName evidence="6">O-antigen ligase-related domain-containing protein</fullName>
    </recommendedName>
</protein>
<dbReference type="PANTHER" id="PTHR37422">
    <property type="entry name" value="TEICHURONIC ACID BIOSYNTHESIS PROTEIN TUAE"/>
    <property type="match status" value="1"/>
</dbReference>
<feature type="transmembrane region" description="Helical" evidence="5">
    <location>
        <begin position="235"/>
        <end position="251"/>
    </location>
</feature>
<dbReference type="InterPro" id="IPR051533">
    <property type="entry name" value="WaaL-like"/>
</dbReference>
<dbReference type="eggNOG" id="COG3307">
    <property type="taxonomic scope" value="Bacteria"/>
</dbReference>
<feature type="transmembrane region" description="Helical" evidence="5">
    <location>
        <begin position="263"/>
        <end position="285"/>
    </location>
</feature>
<name>A0A097ELF7_9SPHN</name>
<feature type="transmembrane region" description="Helical" evidence="5">
    <location>
        <begin position="211"/>
        <end position="229"/>
    </location>
</feature>
<feature type="transmembrane region" description="Helical" evidence="5">
    <location>
        <begin position="381"/>
        <end position="399"/>
    </location>
</feature>
<keyword evidence="7" id="KW-0614">Plasmid</keyword>
<keyword evidence="4 5" id="KW-0472">Membrane</keyword>
<feature type="transmembrane region" description="Helical" evidence="5">
    <location>
        <begin position="45"/>
        <end position="66"/>
    </location>
</feature>
<dbReference type="InterPro" id="IPR007016">
    <property type="entry name" value="O-antigen_ligase-rel_domated"/>
</dbReference>
<proteinExistence type="predicted"/>
<dbReference type="KEGG" id="stax:MC45_17925"/>